<evidence type="ECO:0000313" key="1">
    <source>
        <dbReference type="EMBL" id="TFK70895.1"/>
    </source>
</evidence>
<accession>A0ACD3AZE6</accession>
<dbReference type="Proteomes" id="UP000308600">
    <property type="component" value="Unassembled WGS sequence"/>
</dbReference>
<evidence type="ECO:0000313" key="2">
    <source>
        <dbReference type="Proteomes" id="UP000308600"/>
    </source>
</evidence>
<reference evidence="1 2" key="1">
    <citation type="journal article" date="2019" name="Nat. Ecol. Evol.">
        <title>Megaphylogeny resolves global patterns of mushroom evolution.</title>
        <authorList>
            <person name="Varga T."/>
            <person name="Krizsan K."/>
            <person name="Foldi C."/>
            <person name="Dima B."/>
            <person name="Sanchez-Garcia M."/>
            <person name="Sanchez-Ramirez S."/>
            <person name="Szollosi G.J."/>
            <person name="Szarkandi J.G."/>
            <person name="Papp V."/>
            <person name="Albert L."/>
            <person name="Andreopoulos W."/>
            <person name="Angelini C."/>
            <person name="Antonin V."/>
            <person name="Barry K.W."/>
            <person name="Bougher N.L."/>
            <person name="Buchanan P."/>
            <person name="Buyck B."/>
            <person name="Bense V."/>
            <person name="Catcheside P."/>
            <person name="Chovatia M."/>
            <person name="Cooper J."/>
            <person name="Damon W."/>
            <person name="Desjardin D."/>
            <person name="Finy P."/>
            <person name="Geml J."/>
            <person name="Haridas S."/>
            <person name="Hughes K."/>
            <person name="Justo A."/>
            <person name="Karasinski D."/>
            <person name="Kautmanova I."/>
            <person name="Kiss B."/>
            <person name="Kocsube S."/>
            <person name="Kotiranta H."/>
            <person name="LaButti K.M."/>
            <person name="Lechner B.E."/>
            <person name="Liimatainen K."/>
            <person name="Lipzen A."/>
            <person name="Lukacs Z."/>
            <person name="Mihaltcheva S."/>
            <person name="Morgado L.N."/>
            <person name="Niskanen T."/>
            <person name="Noordeloos M.E."/>
            <person name="Ohm R.A."/>
            <person name="Ortiz-Santana B."/>
            <person name="Ovrebo C."/>
            <person name="Racz N."/>
            <person name="Riley R."/>
            <person name="Savchenko A."/>
            <person name="Shiryaev A."/>
            <person name="Soop K."/>
            <person name="Spirin V."/>
            <person name="Szebenyi C."/>
            <person name="Tomsovsky M."/>
            <person name="Tulloss R.E."/>
            <person name="Uehling J."/>
            <person name="Grigoriev I.V."/>
            <person name="Vagvolgyi C."/>
            <person name="Papp T."/>
            <person name="Martin F.M."/>
            <person name="Miettinen O."/>
            <person name="Hibbett D.S."/>
            <person name="Nagy L.G."/>
        </authorList>
    </citation>
    <scope>NUCLEOTIDE SEQUENCE [LARGE SCALE GENOMIC DNA]</scope>
    <source>
        <strain evidence="1 2">NL-1719</strain>
    </source>
</reference>
<organism evidence="1 2">
    <name type="scientific">Pluteus cervinus</name>
    <dbReference type="NCBI Taxonomy" id="181527"/>
    <lineage>
        <taxon>Eukaryota</taxon>
        <taxon>Fungi</taxon>
        <taxon>Dikarya</taxon>
        <taxon>Basidiomycota</taxon>
        <taxon>Agaricomycotina</taxon>
        <taxon>Agaricomycetes</taxon>
        <taxon>Agaricomycetidae</taxon>
        <taxon>Agaricales</taxon>
        <taxon>Pluteineae</taxon>
        <taxon>Pluteaceae</taxon>
        <taxon>Pluteus</taxon>
    </lineage>
</organism>
<dbReference type="EMBL" id="ML208306">
    <property type="protein sequence ID" value="TFK70895.1"/>
    <property type="molecule type" value="Genomic_DNA"/>
</dbReference>
<sequence length="437" mass="50404">MDALAPELLENILHHVASSNPSELAVLLGNCSLVSHKWKEIAQPLLFSKLLLYGLLYDQVRLHQTLISYPHLHNLVRCIWINLDILPGRSELDLDKDALVDLYHQLTSNPRFHHIVIKENAESVDLQSYKTLCGLVTSSHLTTLSVYELRQFPIGIFYQCTSVRELHIYWSNFSAFESEGDGRLSQDKRPEFRSSSNRSTMRPHLLHLYLESAFEDDVALIKWFLHPDCAFDISGLKTFHFLDMSDQLESFTLARSLVQRASSTLESLALDPPTRFTREDYYMLPDYNKFDPLPQLRYLKLSLQEDNFPHASLWPWITQFLSSLSHPGRLEELHLACILTDYTTEVMDKDHGWEELDLLLASSMPFTVHRKFSNLTGVTFGVVNVAAQNREDERRTGRALPSLLPRLQELGILRVTFSNVLGFVEDADCWYHSREEE</sequence>
<proteinExistence type="predicted"/>
<gene>
    <name evidence="1" type="ORF">BDN72DRAFT_500617</name>
</gene>
<protein>
    <submittedName>
        <fullName evidence="1">Uncharacterized protein</fullName>
    </submittedName>
</protein>
<name>A0ACD3AZE6_9AGAR</name>
<keyword evidence="2" id="KW-1185">Reference proteome</keyword>